<reference evidence="1" key="1">
    <citation type="submission" date="2019-02" db="EMBL/GenBank/DDBJ databases">
        <authorList>
            <person name="Gruber-Vodicka R. H."/>
            <person name="Seah K. B. B."/>
        </authorList>
    </citation>
    <scope>NUCLEOTIDE SEQUENCE</scope>
    <source>
        <strain evidence="2">BECK_BZ123</strain>
        <strain evidence="1">BECK_BZ125</strain>
        <strain evidence="3">BECK_BZ126</strain>
    </source>
</reference>
<dbReference type="EMBL" id="CAADFT010000085">
    <property type="protein sequence ID" value="VFK47485.1"/>
    <property type="molecule type" value="Genomic_DNA"/>
</dbReference>
<dbReference type="EMBL" id="CAADFS010000061">
    <property type="protein sequence ID" value="VFK48456.1"/>
    <property type="molecule type" value="Genomic_DNA"/>
</dbReference>
<protein>
    <submittedName>
        <fullName evidence="1">Uncharacterized protein</fullName>
    </submittedName>
</protein>
<sequence>MTTVLPTKVISEHTRDHTITNRLRSQWLRLDAETMVNGG</sequence>
<evidence type="ECO:0000313" key="1">
    <source>
        <dbReference type="EMBL" id="VFK47485.1"/>
    </source>
</evidence>
<accession>A0A450Z0X6</accession>
<organism evidence="1">
    <name type="scientific">Candidatus Kentrum sp. TC</name>
    <dbReference type="NCBI Taxonomy" id="2126339"/>
    <lineage>
        <taxon>Bacteria</taxon>
        <taxon>Pseudomonadati</taxon>
        <taxon>Pseudomonadota</taxon>
        <taxon>Gammaproteobacteria</taxon>
        <taxon>Candidatus Kentrum</taxon>
    </lineage>
</organism>
<dbReference type="AlphaFoldDB" id="A0A450Z0X6"/>
<proteinExistence type="predicted"/>
<evidence type="ECO:0000313" key="2">
    <source>
        <dbReference type="EMBL" id="VFK48456.1"/>
    </source>
</evidence>
<evidence type="ECO:0000313" key="3">
    <source>
        <dbReference type="EMBL" id="VFK61413.1"/>
    </source>
</evidence>
<name>A0A450Z0X6_9GAMM</name>
<gene>
    <name evidence="2" type="ORF">BECKTC1821D_GA0114238_106120</name>
    <name evidence="1" type="ORF">BECKTC1821E_GA0114239_108513</name>
    <name evidence="3" type="ORF">BECKTC1821F_GA0114240_10581</name>
</gene>
<dbReference type="EMBL" id="CAADFW010000058">
    <property type="protein sequence ID" value="VFK61413.1"/>
    <property type="molecule type" value="Genomic_DNA"/>
</dbReference>